<proteinExistence type="predicted"/>
<protein>
    <submittedName>
        <fullName evidence="1">Uncharacterized protein</fullName>
    </submittedName>
</protein>
<comment type="caution">
    <text evidence="1">The sequence shown here is derived from an EMBL/GenBank/DDBJ whole genome shotgun (WGS) entry which is preliminary data.</text>
</comment>
<evidence type="ECO:0000313" key="1">
    <source>
        <dbReference type="EMBL" id="CAK7218242.1"/>
    </source>
</evidence>
<sequence length="80" mass="8700">MDPNSPVHGEAVAAMELKSSQNDLDNRASITDDNNVVKNDTKTVPFSKDTASLGHKVIRGRILKTALRPDLAETKKAAER</sequence>
<reference evidence="1 2" key="1">
    <citation type="submission" date="2024-01" db="EMBL/GenBank/DDBJ databases">
        <authorList>
            <person name="Allen C."/>
            <person name="Tagirdzhanova G."/>
        </authorList>
    </citation>
    <scope>NUCLEOTIDE SEQUENCE [LARGE SCALE GENOMIC DNA]</scope>
</reference>
<name>A0ABP0BF66_9PEZI</name>
<organism evidence="1 2">
    <name type="scientific">Sporothrix eucalyptigena</name>
    <dbReference type="NCBI Taxonomy" id="1812306"/>
    <lineage>
        <taxon>Eukaryota</taxon>
        <taxon>Fungi</taxon>
        <taxon>Dikarya</taxon>
        <taxon>Ascomycota</taxon>
        <taxon>Pezizomycotina</taxon>
        <taxon>Sordariomycetes</taxon>
        <taxon>Sordariomycetidae</taxon>
        <taxon>Ophiostomatales</taxon>
        <taxon>Ophiostomataceae</taxon>
        <taxon>Sporothrix</taxon>
    </lineage>
</organism>
<accession>A0ABP0BF66</accession>
<evidence type="ECO:0000313" key="2">
    <source>
        <dbReference type="Proteomes" id="UP001642482"/>
    </source>
</evidence>
<dbReference type="EMBL" id="CAWUHD010000027">
    <property type="protein sequence ID" value="CAK7218242.1"/>
    <property type="molecule type" value="Genomic_DNA"/>
</dbReference>
<gene>
    <name evidence="1" type="ORF">SEUCBS140593_003480</name>
</gene>
<dbReference type="Proteomes" id="UP001642482">
    <property type="component" value="Unassembled WGS sequence"/>
</dbReference>
<keyword evidence="2" id="KW-1185">Reference proteome</keyword>